<dbReference type="HOGENOM" id="CLU_1061275_0_0_10"/>
<evidence type="ECO:0000313" key="2">
    <source>
        <dbReference type="Proteomes" id="UP000004079"/>
    </source>
</evidence>
<dbReference type="STRING" id="649760.HMPREF0971_00740"/>
<evidence type="ECO:0000313" key="1">
    <source>
        <dbReference type="EMBL" id="EFB32864.1"/>
    </source>
</evidence>
<comment type="caution">
    <text evidence="1">The sequence shown here is derived from an EMBL/GenBank/DDBJ whole genome shotgun (WGS) entry which is preliminary data.</text>
</comment>
<proteinExistence type="predicted"/>
<dbReference type="AlphaFoldDB" id="D1QP50"/>
<protein>
    <submittedName>
        <fullName evidence="1">Uncharacterized protein</fullName>
    </submittedName>
</protein>
<dbReference type="RefSeq" id="WP_004371757.1">
    <property type="nucleotide sequence ID" value="NZ_GG703883.1"/>
</dbReference>
<name>D1QP50_9BACT</name>
<reference evidence="1 2" key="1">
    <citation type="submission" date="2009-11" db="EMBL/GenBank/DDBJ databases">
        <authorList>
            <person name="Weinstock G."/>
            <person name="Sodergren E."/>
            <person name="Clifton S."/>
            <person name="Fulton L."/>
            <person name="Fulton B."/>
            <person name="Courtney L."/>
            <person name="Fronick C."/>
            <person name="Harrison M."/>
            <person name="Strong C."/>
            <person name="Farmer C."/>
            <person name="Delahaunty K."/>
            <person name="Markovic C."/>
            <person name="Hall O."/>
            <person name="Minx P."/>
            <person name="Tomlinson C."/>
            <person name="Mitreva M."/>
            <person name="Nelson J."/>
            <person name="Hou S."/>
            <person name="Wollam A."/>
            <person name="Pepin K.H."/>
            <person name="Johnson M."/>
            <person name="Bhonagiri V."/>
            <person name="Nash W.E."/>
            <person name="Warren W."/>
            <person name="Chinwalla A."/>
            <person name="Mardis E.R."/>
            <person name="Wilson R.K."/>
        </authorList>
    </citation>
    <scope>NUCLEOTIDE SEQUENCE [LARGE SCALE GENOMIC DNA]</scope>
    <source>
        <strain evidence="1 2">F0302</strain>
    </source>
</reference>
<dbReference type="EMBL" id="ACUZ02000009">
    <property type="protein sequence ID" value="EFB32864.1"/>
    <property type="molecule type" value="Genomic_DNA"/>
</dbReference>
<gene>
    <name evidence="1" type="ORF">HMPREF0971_00740</name>
</gene>
<sequence>MDSFSIDKSILSKEYTEHCVFDEIDYIKKFYNSISFACFLFVPTGTRGITNYTSYMYRSFEGTLDSIRTLLKNGRITDAFVLLRKLFDDVITEIYIDVIRKDKYDIEQNRIIKDIDEWLTGKYRLPKIKKILNVLEKSQTTEKIYPFFGWETYLEKNRELLDDIVHSNRFNLLLLNCNSVHLDNRLKQLQNISIVLGQIIMIHLSFIFYLNPQYLMDSTYMDYIDLGETPPEGCENLIAPYAQNAFDKYIKPHPKLAAFIKKECYLHIE</sequence>
<accession>D1QP50</accession>
<dbReference type="Proteomes" id="UP000004079">
    <property type="component" value="Unassembled WGS sequence"/>
</dbReference>
<organism evidence="1 2">
    <name type="scientific">Segatella oris F0302</name>
    <dbReference type="NCBI Taxonomy" id="649760"/>
    <lineage>
        <taxon>Bacteria</taxon>
        <taxon>Pseudomonadati</taxon>
        <taxon>Bacteroidota</taxon>
        <taxon>Bacteroidia</taxon>
        <taxon>Bacteroidales</taxon>
        <taxon>Prevotellaceae</taxon>
        <taxon>Segatella</taxon>
    </lineage>
</organism>